<name>A0A069RCE8_PEPLI</name>
<dbReference type="InterPro" id="IPR006016">
    <property type="entry name" value="UspA"/>
</dbReference>
<protein>
    <recommendedName>
        <fullName evidence="2">UspA domain-containing protein</fullName>
    </recommendedName>
</protein>
<keyword evidence="4" id="KW-1185">Reference proteome</keyword>
<evidence type="ECO:0000256" key="1">
    <source>
        <dbReference type="ARBA" id="ARBA00008791"/>
    </source>
</evidence>
<dbReference type="Gene3D" id="3.40.50.620">
    <property type="entry name" value="HUPs"/>
    <property type="match status" value="1"/>
</dbReference>
<dbReference type="PANTHER" id="PTHR46268">
    <property type="entry name" value="STRESS RESPONSE PROTEIN NHAX"/>
    <property type="match status" value="1"/>
</dbReference>
<organism evidence="3 4">
    <name type="scientific">Peptoclostridium litorale DSM 5388</name>
    <dbReference type="NCBI Taxonomy" id="1121324"/>
    <lineage>
        <taxon>Bacteria</taxon>
        <taxon>Bacillati</taxon>
        <taxon>Bacillota</taxon>
        <taxon>Clostridia</taxon>
        <taxon>Peptostreptococcales</taxon>
        <taxon>Peptoclostridiaceae</taxon>
        <taxon>Peptoclostridium</taxon>
    </lineage>
</organism>
<dbReference type="InterPro" id="IPR014729">
    <property type="entry name" value="Rossmann-like_a/b/a_fold"/>
</dbReference>
<gene>
    <name evidence="3" type="ORF">CLIT_13c00410</name>
</gene>
<dbReference type="SUPFAM" id="SSF52402">
    <property type="entry name" value="Adenine nucleotide alpha hydrolases-like"/>
    <property type="match status" value="1"/>
</dbReference>
<dbReference type="EMBL" id="JJMM01000013">
    <property type="protein sequence ID" value="KDR94719.1"/>
    <property type="molecule type" value="Genomic_DNA"/>
</dbReference>
<comment type="caution">
    <text evidence="3">The sequence shown here is derived from an EMBL/GenBank/DDBJ whole genome shotgun (WGS) entry which is preliminary data.</text>
</comment>
<dbReference type="AlphaFoldDB" id="A0A069RCE8"/>
<dbReference type="InterPro" id="IPR006015">
    <property type="entry name" value="Universal_stress_UspA"/>
</dbReference>
<dbReference type="OrthoDB" id="9794782at2"/>
<comment type="similarity">
    <text evidence="1">Belongs to the universal stress protein A family.</text>
</comment>
<dbReference type="PRINTS" id="PR01438">
    <property type="entry name" value="UNVRSLSTRESS"/>
</dbReference>
<evidence type="ECO:0000313" key="3">
    <source>
        <dbReference type="EMBL" id="KDR94719.1"/>
    </source>
</evidence>
<evidence type="ECO:0000313" key="4">
    <source>
        <dbReference type="Proteomes" id="UP000027946"/>
    </source>
</evidence>
<evidence type="ECO:0000259" key="2">
    <source>
        <dbReference type="Pfam" id="PF00582"/>
    </source>
</evidence>
<dbReference type="CDD" id="cd00293">
    <property type="entry name" value="USP-like"/>
    <property type="match status" value="1"/>
</dbReference>
<dbReference type="eggNOG" id="COG0589">
    <property type="taxonomic scope" value="Bacteria"/>
</dbReference>
<dbReference type="Pfam" id="PF00582">
    <property type="entry name" value="Usp"/>
    <property type="match status" value="1"/>
</dbReference>
<reference evidence="3 4" key="1">
    <citation type="submission" date="2014-03" db="EMBL/GenBank/DDBJ databases">
        <title>Genome sequence of Clostridium litorale W6, DSM 5388.</title>
        <authorList>
            <person name="Poehlein A."/>
            <person name="Jagirdar A."/>
            <person name="Khonsari B."/>
            <person name="Chibani C.M."/>
            <person name="Gutierrez Gutierrez D.A."/>
            <person name="Davydova E."/>
            <person name="Alghaithi H.S."/>
            <person name="Nair K.P."/>
            <person name="Dhamotharan K."/>
            <person name="Chandran L."/>
            <person name="G W."/>
            <person name="Daniel R."/>
        </authorList>
    </citation>
    <scope>NUCLEOTIDE SEQUENCE [LARGE SCALE GENOMIC DNA]</scope>
    <source>
        <strain evidence="3 4">W6</strain>
    </source>
</reference>
<sequence length="144" mass="16024">MDINKILLPVDGSEIFEIAAQKAIEIASAYDSEIFILNVENRIEREKYSAHTQVEFKLEEDAAREQSKKILEDAKNFFRQSGLKVSTTIKKGNPAAVIIDMAEEEGFDLVIMCSRGLGSGKRFLLGSVAKKVVYQCNVPVLIAK</sequence>
<dbReference type="Proteomes" id="UP000027946">
    <property type="component" value="Unassembled WGS sequence"/>
</dbReference>
<proteinExistence type="inferred from homology"/>
<feature type="domain" description="UspA" evidence="2">
    <location>
        <begin position="4"/>
        <end position="144"/>
    </location>
</feature>
<dbReference type="RefSeq" id="WP_038265794.1">
    <property type="nucleotide sequence ID" value="NZ_FSRH01000017.1"/>
</dbReference>
<accession>A0A069RCE8</accession>
<dbReference type="PANTHER" id="PTHR46268:SF6">
    <property type="entry name" value="UNIVERSAL STRESS PROTEIN UP12"/>
    <property type="match status" value="1"/>
</dbReference>